<gene>
    <name evidence="1" type="ORF">FRX31_024144</name>
</gene>
<evidence type="ECO:0000313" key="2">
    <source>
        <dbReference type="Proteomes" id="UP000554482"/>
    </source>
</evidence>
<dbReference type="PANTHER" id="PTHR33103">
    <property type="entry name" value="OS01G0153900 PROTEIN"/>
    <property type="match status" value="1"/>
</dbReference>
<dbReference type="PANTHER" id="PTHR33103:SF19">
    <property type="entry name" value="OS09G0544700 PROTEIN"/>
    <property type="match status" value="1"/>
</dbReference>
<reference evidence="1 2" key="1">
    <citation type="submission" date="2020-06" db="EMBL/GenBank/DDBJ databases">
        <title>Transcriptomic and genomic resources for Thalictrum thalictroides and T. hernandezii: Facilitating candidate gene discovery in an emerging model plant lineage.</title>
        <authorList>
            <person name="Arias T."/>
            <person name="Riano-Pachon D.M."/>
            <person name="Di Stilio V.S."/>
        </authorList>
    </citation>
    <scope>NUCLEOTIDE SEQUENCE [LARGE SCALE GENOMIC DNA]</scope>
    <source>
        <strain evidence="2">cv. WT478/WT964</strain>
        <tissue evidence="1">Leaves</tissue>
    </source>
</reference>
<keyword evidence="2" id="KW-1185">Reference proteome</keyword>
<proteinExistence type="predicted"/>
<dbReference type="InterPro" id="IPR007750">
    <property type="entry name" value="DUF674"/>
</dbReference>
<accession>A0A7J6VNC9</accession>
<dbReference type="Proteomes" id="UP000554482">
    <property type="component" value="Unassembled WGS sequence"/>
</dbReference>
<comment type="caution">
    <text evidence="1">The sequence shown here is derived from an EMBL/GenBank/DDBJ whole genome shotgun (WGS) entry which is preliminary data.</text>
</comment>
<protein>
    <submittedName>
        <fullName evidence="1">Uncharacterized protein</fullName>
    </submittedName>
</protein>
<evidence type="ECO:0000313" key="1">
    <source>
        <dbReference type="EMBL" id="KAF5186267.1"/>
    </source>
</evidence>
<dbReference type="AlphaFoldDB" id="A0A7J6VNC9"/>
<dbReference type="EMBL" id="JABWDY010029582">
    <property type="protein sequence ID" value="KAF5186267.1"/>
    <property type="molecule type" value="Genomic_DNA"/>
</dbReference>
<organism evidence="1 2">
    <name type="scientific">Thalictrum thalictroides</name>
    <name type="common">Rue-anemone</name>
    <name type="synonym">Anemone thalictroides</name>
    <dbReference type="NCBI Taxonomy" id="46969"/>
    <lineage>
        <taxon>Eukaryota</taxon>
        <taxon>Viridiplantae</taxon>
        <taxon>Streptophyta</taxon>
        <taxon>Embryophyta</taxon>
        <taxon>Tracheophyta</taxon>
        <taxon>Spermatophyta</taxon>
        <taxon>Magnoliopsida</taxon>
        <taxon>Ranunculales</taxon>
        <taxon>Ranunculaceae</taxon>
        <taxon>Thalictroideae</taxon>
        <taxon>Thalictrum</taxon>
    </lineage>
</organism>
<dbReference type="Pfam" id="PF05056">
    <property type="entry name" value="DUF674"/>
    <property type="match status" value="1"/>
</dbReference>
<sequence length="162" mass="17932">MVLSNRIKSDKYTTILLDPKLPQHSNCVVQLLNINEEAPLHYCHLCLEGRLSSELFPCHDHGRRQVCLNAINPKSPSGITTSTTGGGFMKEDITYMVTDKLNVHKLSPVQAIAHLHNSNVSVDDVEEQVVLLGEVEGLKILQSSLISKSTTVLTDVFARKQD</sequence>
<name>A0A7J6VNC9_THATH</name>